<gene>
    <name evidence="1" type="ORF">dnm_100070</name>
</gene>
<dbReference type="KEGG" id="dmm:dnm_100070"/>
<protein>
    <submittedName>
        <fullName evidence="1">Uncharacterized protein</fullName>
    </submittedName>
</protein>
<organism evidence="1 2">
    <name type="scientific">Desulfonema magnum</name>
    <dbReference type="NCBI Taxonomy" id="45655"/>
    <lineage>
        <taxon>Bacteria</taxon>
        <taxon>Pseudomonadati</taxon>
        <taxon>Thermodesulfobacteriota</taxon>
        <taxon>Desulfobacteria</taxon>
        <taxon>Desulfobacterales</taxon>
        <taxon>Desulfococcaceae</taxon>
        <taxon>Desulfonema</taxon>
    </lineage>
</organism>
<keyword evidence="2" id="KW-1185">Reference proteome</keyword>
<dbReference type="Proteomes" id="UP000663722">
    <property type="component" value="Chromosome"/>
</dbReference>
<dbReference type="EMBL" id="CP061800">
    <property type="protein sequence ID" value="QTA93899.1"/>
    <property type="molecule type" value="Genomic_DNA"/>
</dbReference>
<dbReference type="AlphaFoldDB" id="A0A975GU79"/>
<evidence type="ECO:0000313" key="1">
    <source>
        <dbReference type="EMBL" id="QTA93899.1"/>
    </source>
</evidence>
<reference evidence="1" key="1">
    <citation type="journal article" date="2021" name="Microb. Physiol.">
        <title>Proteogenomic Insights into the Physiology of Marine, Sulfate-Reducing, Filamentous Desulfonema limicola and Desulfonema magnum.</title>
        <authorList>
            <person name="Schnaars V."/>
            <person name="Wohlbrand L."/>
            <person name="Scheve S."/>
            <person name="Hinrichs C."/>
            <person name="Reinhardt R."/>
            <person name="Rabus R."/>
        </authorList>
    </citation>
    <scope>NUCLEOTIDE SEQUENCE</scope>
    <source>
        <strain evidence="1">4be13</strain>
    </source>
</reference>
<evidence type="ECO:0000313" key="2">
    <source>
        <dbReference type="Proteomes" id="UP000663722"/>
    </source>
</evidence>
<sequence length="64" mass="7773">MLLYRTMPEYTCDNRYAYFDVDWSAIDKPDENPEASNLTKQFDTYPDINFYTSVYHKNMQKFLL</sequence>
<name>A0A975GU79_9BACT</name>
<accession>A0A975GU79</accession>
<proteinExistence type="predicted"/>